<dbReference type="RefSeq" id="WP_368803451.1">
    <property type="nucleotide sequence ID" value="NZ_JAZHFV010000004.1"/>
</dbReference>
<reference evidence="1 2" key="1">
    <citation type="submission" date="2024-01" db="EMBL/GenBank/DDBJ databases">
        <title>New evidence supports the origin of RcGTA from prophage.</title>
        <authorList>
            <person name="Xu Y."/>
            <person name="Liu B."/>
            <person name="Chen F."/>
        </authorList>
    </citation>
    <scope>NUCLEOTIDE SEQUENCE [LARGE SCALE GENOMIC DNA]</scope>
    <source>
        <strain evidence="1 2">CBW1107-2</strain>
    </source>
</reference>
<proteinExistence type="predicted"/>
<dbReference type="Proteomes" id="UP001559025">
    <property type="component" value="Unassembled WGS sequence"/>
</dbReference>
<sequence>MTTDRPKPEVDFETAYLGAVLANALSSLKQKDVDALIGVANAFLANDPEGRATLLSNVKRIYEGVSAAGDGRRLQ</sequence>
<evidence type="ECO:0000313" key="2">
    <source>
        <dbReference type="Proteomes" id="UP001559025"/>
    </source>
</evidence>
<comment type="caution">
    <text evidence="1">The sequence shown here is derived from an EMBL/GenBank/DDBJ whole genome shotgun (WGS) entry which is preliminary data.</text>
</comment>
<organism evidence="1 2">
    <name type="scientific">Neoaquamicrobium sediminum</name>
    <dbReference type="NCBI Taxonomy" id="1849104"/>
    <lineage>
        <taxon>Bacteria</taxon>
        <taxon>Pseudomonadati</taxon>
        <taxon>Pseudomonadota</taxon>
        <taxon>Alphaproteobacteria</taxon>
        <taxon>Hyphomicrobiales</taxon>
        <taxon>Phyllobacteriaceae</taxon>
        <taxon>Neoaquamicrobium</taxon>
    </lineage>
</organism>
<name>A0ABV3WUU1_9HYPH</name>
<protein>
    <submittedName>
        <fullName evidence="1">Uncharacterized protein</fullName>
    </submittedName>
</protein>
<gene>
    <name evidence="1" type="ORF">V1479_14150</name>
</gene>
<dbReference type="EMBL" id="JAZHFV010000004">
    <property type="protein sequence ID" value="MEX4008452.1"/>
    <property type="molecule type" value="Genomic_DNA"/>
</dbReference>
<keyword evidence="2" id="KW-1185">Reference proteome</keyword>
<evidence type="ECO:0000313" key="1">
    <source>
        <dbReference type="EMBL" id="MEX4008452.1"/>
    </source>
</evidence>
<accession>A0ABV3WUU1</accession>